<reference evidence="3" key="2">
    <citation type="submission" date="2020-09" db="EMBL/GenBank/DDBJ databases">
        <authorList>
            <person name="Kikuchi T."/>
        </authorList>
    </citation>
    <scope>NUCLEOTIDE SEQUENCE</scope>
    <source>
        <strain evidence="3">Ka4C1</strain>
    </source>
</reference>
<evidence type="ECO:0000256" key="2">
    <source>
        <dbReference type="ARBA" id="ARBA00022946"/>
    </source>
</evidence>
<dbReference type="AlphaFoldDB" id="A0A1I7SA75"/>
<evidence type="ECO:0000313" key="4">
    <source>
        <dbReference type="Proteomes" id="UP000095284"/>
    </source>
</evidence>
<dbReference type="Proteomes" id="UP000095284">
    <property type="component" value="Unplaced"/>
</dbReference>
<dbReference type="eggNOG" id="ENOG502RXUW">
    <property type="taxonomic scope" value="Eukaryota"/>
</dbReference>
<evidence type="ECO:0000313" key="3">
    <source>
        <dbReference type="EMBL" id="CAD5209295.1"/>
    </source>
</evidence>
<dbReference type="EMBL" id="CAJFCV020000001">
    <property type="protein sequence ID" value="CAG9084213.1"/>
    <property type="molecule type" value="Genomic_DNA"/>
</dbReference>
<accession>A0A1I7SA75</accession>
<protein>
    <submittedName>
        <fullName evidence="3">(pine wood nematode) hypothetical protein</fullName>
    </submittedName>
</protein>
<sequence>MSRRVLVLSNLWSVRYQSSGRIDRQFLSDIVKKHNDAGSRFFLPLADEFATNKILEPLKALNLEGVKVEFLRDALVSDPEIFKKIAANGGEVVQILNILVGYCSFTFESALRFYSQNIEYLSNVVPSEMSCRLAVFTNFGILAGPQLGRIVRKAPSVLVSSQPEQMSRLIENISNFFSRKQVTKMLIQSPEIVLQSFEELELKYEYIFFHMKIESDSLSDSLNWMNLALDDIMDRHEFLAKTGKYVTPDTKRPQFEKDNPPSYRIFDSDDVNFAVQVGGVTPEEWNAFKCIKTIQRSLDEKENPFERIKPSVWKAYERRHKDTHVNNSVIA</sequence>
<dbReference type="SMR" id="A0A1I7SA75"/>
<reference evidence="6" key="1">
    <citation type="submission" date="2016-11" db="UniProtKB">
        <authorList>
            <consortium name="WormBaseParasite"/>
        </authorList>
    </citation>
    <scope>IDENTIFICATION</scope>
</reference>
<name>A0A1I7SA75_BURXY</name>
<proteinExistence type="inferred from homology"/>
<keyword evidence="5" id="KW-1185">Reference proteome</keyword>
<dbReference type="EMBL" id="CAJFDI010000001">
    <property type="protein sequence ID" value="CAD5209295.1"/>
    <property type="molecule type" value="Genomic_DNA"/>
</dbReference>
<organism evidence="4 6">
    <name type="scientific">Bursaphelenchus xylophilus</name>
    <name type="common">Pinewood nematode worm</name>
    <name type="synonym">Aphelenchoides xylophilus</name>
    <dbReference type="NCBI Taxonomy" id="6326"/>
    <lineage>
        <taxon>Eukaryota</taxon>
        <taxon>Metazoa</taxon>
        <taxon>Ecdysozoa</taxon>
        <taxon>Nematoda</taxon>
        <taxon>Chromadorea</taxon>
        <taxon>Rhabditida</taxon>
        <taxon>Tylenchina</taxon>
        <taxon>Tylenchomorpha</taxon>
        <taxon>Aphelenchoidea</taxon>
        <taxon>Aphelenchoididae</taxon>
        <taxon>Bursaphelenchus</taxon>
    </lineage>
</organism>
<keyword evidence="2" id="KW-0809">Transit peptide</keyword>
<dbReference type="WBParaSite" id="BXY_0992200.1">
    <property type="protein sequence ID" value="BXY_0992200.1"/>
    <property type="gene ID" value="BXY_0992200"/>
</dbReference>
<dbReference type="InterPro" id="IPR003690">
    <property type="entry name" value="MTERF"/>
</dbReference>
<dbReference type="OrthoDB" id="9991972at2759"/>
<dbReference type="GO" id="GO:0003676">
    <property type="term" value="F:nucleic acid binding"/>
    <property type="evidence" value="ECO:0007669"/>
    <property type="project" value="InterPro"/>
</dbReference>
<dbReference type="InterPro" id="IPR038538">
    <property type="entry name" value="MTERF_sf"/>
</dbReference>
<evidence type="ECO:0000256" key="1">
    <source>
        <dbReference type="ARBA" id="ARBA00007692"/>
    </source>
</evidence>
<dbReference type="Proteomes" id="UP000659654">
    <property type="component" value="Unassembled WGS sequence"/>
</dbReference>
<dbReference type="Gene3D" id="1.25.70.10">
    <property type="entry name" value="Transcription termination factor 3, mitochondrial"/>
    <property type="match status" value="1"/>
</dbReference>
<evidence type="ECO:0000313" key="5">
    <source>
        <dbReference type="Proteomes" id="UP000659654"/>
    </source>
</evidence>
<dbReference type="Proteomes" id="UP000582659">
    <property type="component" value="Unassembled WGS sequence"/>
</dbReference>
<comment type="similarity">
    <text evidence="1">Belongs to the mTERF family.</text>
</comment>
<evidence type="ECO:0000313" key="6">
    <source>
        <dbReference type="WBParaSite" id="BXY_0992200.1"/>
    </source>
</evidence>
<gene>
    <name evidence="3" type="ORF">BXYJ_LOCUS1371</name>
</gene>
<dbReference type="Pfam" id="PF02536">
    <property type="entry name" value="mTERF"/>
    <property type="match status" value="1"/>
</dbReference>